<dbReference type="GO" id="GO:0004022">
    <property type="term" value="F:alcohol dehydrogenase (NAD+) activity"/>
    <property type="evidence" value="ECO:0007669"/>
    <property type="project" value="TreeGrafter"/>
</dbReference>
<organism evidence="7 8">
    <name type="scientific">Candidatus Anaerobutyricum stercoris</name>
    <dbReference type="NCBI Taxonomy" id="2838457"/>
    <lineage>
        <taxon>Bacteria</taxon>
        <taxon>Bacillati</taxon>
        <taxon>Bacillota</taxon>
        <taxon>Clostridia</taxon>
        <taxon>Lachnospirales</taxon>
        <taxon>Lachnospiraceae</taxon>
        <taxon>Anaerobutyricum</taxon>
    </lineage>
</organism>
<keyword evidence="2" id="KW-0560">Oxidoreductase</keyword>
<dbReference type="InterPro" id="IPR001670">
    <property type="entry name" value="ADH_Fe/GldA"/>
</dbReference>
<evidence type="ECO:0000313" key="7">
    <source>
        <dbReference type="EMBL" id="HIZ39366.1"/>
    </source>
</evidence>
<dbReference type="PANTHER" id="PTHR11496:SF102">
    <property type="entry name" value="ALCOHOL DEHYDROGENASE 4"/>
    <property type="match status" value="1"/>
</dbReference>
<name>A0A9D2J7C9_9FIRM</name>
<dbReference type="FunFam" id="1.20.1090.10:FF:000001">
    <property type="entry name" value="Aldehyde-alcohol dehydrogenase"/>
    <property type="match status" value="1"/>
</dbReference>
<dbReference type="InterPro" id="IPR039697">
    <property type="entry name" value="Alcohol_dehydrogenase_Fe"/>
</dbReference>
<dbReference type="Pfam" id="PF25137">
    <property type="entry name" value="ADH_Fe_C"/>
    <property type="match status" value="1"/>
</dbReference>
<keyword evidence="3" id="KW-0520">NAD</keyword>
<evidence type="ECO:0000259" key="5">
    <source>
        <dbReference type="Pfam" id="PF00465"/>
    </source>
</evidence>
<dbReference type="PANTHER" id="PTHR11496">
    <property type="entry name" value="ALCOHOL DEHYDROGENASE"/>
    <property type="match status" value="1"/>
</dbReference>
<dbReference type="InterPro" id="IPR018211">
    <property type="entry name" value="ADH_Fe_CS"/>
</dbReference>
<dbReference type="FunFam" id="3.40.50.1970:FF:000003">
    <property type="entry name" value="Alcohol dehydrogenase, iron-containing"/>
    <property type="match status" value="1"/>
</dbReference>
<reference evidence="7" key="2">
    <citation type="submission" date="2021-04" db="EMBL/GenBank/DDBJ databases">
        <authorList>
            <person name="Gilroy R."/>
        </authorList>
    </citation>
    <scope>NUCLEOTIDE SEQUENCE</scope>
    <source>
        <strain evidence="7">CHK179-28034</strain>
    </source>
</reference>
<dbReference type="AlphaFoldDB" id="A0A9D2J7C9"/>
<reference evidence="7" key="1">
    <citation type="journal article" date="2021" name="PeerJ">
        <title>Extensive microbial diversity within the chicken gut microbiome revealed by metagenomics and culture.</title>
        <authorList>
            <person name="Gilroy R."/>
            <person name="Ravi A."/>
            <person name="Getino M."/>
            <person name="Pursley I."/>
            <person name="Horton D.L."/>
            <person name="Alikhan N.F."/>
            <person name="Baker D."/>
            <person name="Gharbi K."/>
            <person name="Hall N."/>
            <person name="Watson M."/>
            <person name="Adriaenssens E.M."/>
            <person name="Foster-Nyarko E."/>
            <person name="Jarju S."/>
            <person name="Secka A."/>
            <person name="Antonio M."/>
            <person name="Oren A."/>
            <person name="Chaudhuri R.R."/>
            <person name="La Ragione R."/>
            <person name="Hildebrand F."/>
            <person name="Pallen M.J."/>
        </authorList>
    </citation>
    <scope>NUCLEOTIDE SEQUENCE</scope>
    <source>
        <strain evidence="7">CHK179-28034</strain>
    </source>
</reference>
<feature type="domain" description="Alcohol dehydrogenase iron-type/glycerol dehydrogenase GldA" evidence="5">
    <location>
        <begin position="32"/>
        <end position="193"/>
    </location>
</feature>
<comment type="caution">
    <text evidence="7">The sequence shown here is derived from an EMBL/GenBank/DDBJ whole genome shotgun (WGS) entry which is preliminary data.</text>
</comment>
<dbReference type="CDD" id="cd08189">
    <property type="entry name" value="Fe-ADH-like"/>
    <property type="match status" value="1"/>
</dbReference>
<evidence type="ECO:0000259" key="6">
    <source>
        <dbReference type="Pfam" id="PF25137"/>
    </source>
</evidence>
<dbReference type="EMBL" id="DXBR01000050">
    <property type="protein sequence ID" value="HIZ39366.1"/>
    <property type="molecule type" value="Genomic_DNA"/>
</dbReference>
<dbReference type="Gene3D" id="3.40.50.1970">
    <property type="match status" value="1"/>
</dbReference>
<evidence type="ECO:0000256" key="4">
    <source>
        <dbReference type="SAM" id="MobiDB-lite"/>
    </source>
</evidence>
<dbReference type="InterPro" id="IPR056798">
    <property type="entry name" value="ADH_Fe_C"/>
</dbReference>
<accession>A0A9D2J7C9</accession>
<feature type="compositionally biased region" description="Basic and acidic residues" evidence="4">
    <location>
        <begin position="420"/>
        <end position="432"/>
    </location>
</feature>
<dbReference type="GO" id="GO:0046872">
    <property type="term" value="F:metal ion binding"/>
    <property type="evidence" value="ECO:0007669"/>
    <property type="project" value="InterPro"/>
</dbReference>
<evidence type="ECO:0000256" key="1">
    <source>
        <dbReference type="ARBA" id="ARBA00007358"/>
    </source>
</evidence>
<comment type="similarity">
    <text evidence="1">Belongs to the iron-containing alcohol dehydrogenase family.</text>
</comment>
<dbReference type="PROSITE" id="PS00060">
    <property type="entry name" value="ADH_IRON_2"/>
    <property type="match status" value="1"/>
</dbReference>
<sequence>MHPVRKMYCRTFQSVLKFSIPFLPYRNPKIIGSVKGIPDILKKKKCRSVLIVTDKGIVSLGLIQRLKKVLRENHISYVIYDKTVANPTTTNVYEAAALYQSRHCSAIIGFGGGSSIDCAKAVGVKIARPNKSLAKMKGILKVHKKLPLLIAVPTTAGTGSETTIAAVITDAETRHKYAINDFPLIPKYAVLDPKVTCSLPPFITACTGMDALTHAVEAYIGNSTTPGTRKNALMAVSLIFKNLDAAVKDGNNLEARRNMLKASYYAGCAFTKSYVGYVHAVAHSLGGAYNVPHGYANAVLLPYVLDSYGECIHKKLHQLAIAAGIAKKDIPHYKGARIFIYAIQAMKKRYGISNTIEEIREEDIPRLSHYADKEANPLYPVPVLMNAQELEKFYYMLMPKKRRETEPAMDFQAYARKEAQRAAEKAAGKSKPEPAVPSEEIIMEEQNEEKTD</sequence>
<dbReference type="SUPFAM" id="SSF56796">
    <property type="entry name" value="Dehydroquinate synthase-like"/>
    <property type="match status" value="1"/>
</dbReference>
<dbReference type="PROSITE" id="PS00913">
    <property type="entry name" value="ADH_IRON_1"/>
    <property type="match status" value="1"/>
</dbReference>
<dbReference type="Proteomes" id="UP000824049">
    <property type="component" value="Unassembled WGS sequence"/>
</dbReference>
<feature type="region of interest" description="Disordered" evidence="4">
    <location>
        <begin position="420"/>
        <end position="452"/>
    </location>
</feature>
<feature type="domain" description="Fe-containing alcohol dehydrogenase-like C-terminal" evidence="6">
    <location>
        <begin position="204"/>
        <end position="394"/>
    </location>
</feature>
<evidence type="ECO:0000256" key="2">
    <source>
        <dbReference type="ARBA" id="ARBA00023002"/>
    </source>
</evidence>
<protein>
    <submittedName>
        <fullName evidence="7">Iron-containing alcohol dehydrogenase</fullName>
    </submittedName>
</protein>
<proteinExistence type="inferred from homology"/>
<feature type="compositionally biased region" description="Acidic residues" evidence="4">
    <location>
        <begin position="441"/>
        <end position="452"/>
    </location>
</feature>
<evidence type="ECO:0000256" key="3">
    <source>
        <dbReference type="ARBA" id="ARBA00023027"/>
    </source>
</evidence>
<dbReference type="Pfam" id="PF00465">
    <property type="entry name" value="Fe-ADH"/>
    <property type="match status" value="1"/>
</dbReference>
<evidence type="ECO:0000313" key="8">
    <source>
        <dbReference type="Proteomes" id="UP000824049"/>
    </source>
</evidence>
<dbReference type="Gene3D" id="1.20.1090.10">
    <property type="entry name" value="Dehydroquinate synthase-like - alpha domain"/>
    <property type="match status" value="1"/>
</dbReference>
<gene>
    <name evidence="7" type="ORF">H9968_05470</name>
</gene>